<evidence type="ECO:0000313" key="1">
    <source>
        <dbReference type="EMBL" id="RCH81440.1"/>
    </source>
</evidence>
<protein>
    <submittedName>
        <fullName evidence="1">Uncharacterized protein</fullName>
    </submittedName>
</protein>
<dbReference type="AlphaFoldDB" id="A0A367IUS0"/>
<reference evidence="1 2" key="1">
    <citation type="journal article" date="2018" name="G3 (Bethesda)">
        <title>Phylogenetic and Phylogenomic Definition of Rhizopus Species.</title>
        <authorList>
            <person name="Gryganskyi A.P."/>
            <person name="Golan J."/>
            <person name="Dolatabadi S."/>
            <person name="Mondo S."/>
            <person name="Robb S."/>
            <person name="Idnurm A."/>
            <person name="Muszewska A."/>
            <person name="Steczkiewicz K."/>
            <person name="Masonjones S."/>
            <person name="Liao H.L."/>
            <person name="Gajdeczka M.T."/>
            <person name="Anike F."/>
            <person name="Vuek A."/>
            <person name="Anishchenko I.M."/>
            <person name="Voigt K."/>
            <person name="de Hoog G.S."/>
            <person name="Smith M.E."/>
            <person name="Heitman J."/>
            <person name="Vilgalys R."/>
            <person name="Stajich J.E."/>
        </authorList>
    </citation>
    <scope>NUCLEOTIDE SEQUENCE [LARGE SCALE GENOMIC DNA]</scope>
    <source>
        <strain evidence="1 2">LSU 92-RS-03</strain>
    </source>
</reference>
<evidence type="ECO:0000313" key="2">
    <source>
        <dbReference type="Proteomes" id="UP000253551"/>
    </source>
</evidence>
<name>A0A367IUS0_RHIST</name>
<gene>
    <name evidence="1" type="ORF">CU098_004996</name>
</gene>
<accession>A0A367IUS0</accession>
<dbReference type="Proteomes" id="UP000253551">
    <property type="component" value="Unassembled WGS sequence"/>
</dbReference>
<proteinExistence type="predicted"/>
<feature type="non-terminal residue" evidence="1">
    <location>
        <position position="123"/>
    </location>
</feature>
<sequence length="123" mass="14113">MSTCTSSSGRLGHSIICPQYDSKDSNNTWLQQYELQCKRLSLKDDQKPLQISQYLLADLPGWVVRSQKAATWSSLKKSLLSTFSIPADTAAQGARYMYRIYLADRPFFERTWHRPSVFTAGNW</sequence>
<dbReference type="EMBL" id="PJQM01005519">
    <property type="protein sequence ID" value="RCH81440.1"/>
    <property type="molecule type" value="Genomic_DNA"/>
</dbReference>
<keyword evidence="2" id="KW-1185">Reference proteome</keyword>
<organism evidence="1 2">
    <name type="scientific">Rhizopus stolonifer</name>
    <name type="common">Rhizopus nigricans</name>
    <dbReference type="NCBI Taxonomy" id="4846"/>
    <lineage>
        <taxon>Eukaryota</taxon>
        <taxon>Fungi</taxon>
        <taxon>Fungi incertae sedis</taxon>
        <taxon>Mucoromycota</taxon>
        <taxon>Mucoromycotina</taxon>
        <taxon>Mucoromycetes</taxon>
        <taxon>Mucorales</taxon>
        <taxon>Mucorineae</taxon>
        <taxon>Rhizopodaceae</taxon>
        <taxon>Rhizopus</taxon>
    </lineage>
</organism>
<comment type="caution">
    <text evidence="1">The sequence shown here is derived from an EMBL/GenBank/DDBJ whole genome shotgun (WGS) entry which is preliminary data.</text>
</comment>